<proteinExistence type="predicted"/>
<feature type="domain" description="DUF7924" evidence="1">
    <location>
        <begin position="37"/>
        <end position="94"/>
    </location>
</feature>
<accession>A0A6A6WQN9</accession>
<reference evidence="2" key="1">
    <citation type="journal article" date="2020" name="Stud. Mycol.">
        <title>101 Dothideomycetes genomes: a test case for predicting lifestyles and emergence of pathogens.</title>
        <authorList>
            <person name="Haridas S."/>
            <person name="Albert R."/>
            <person name="Binder M."/>
            <person name="Bloem J."/>
            <person name="Labutti K."/>
            <person name="Salamov A."/>
            <person name="Andreopoulos B."/>
            <person name="Baker S."/>
            <person name="Barry K."/>
            <person name="Bills G."/>
            <person name="Bluhm B."/>
            <person name="Cannon C."/>
            <person name="Castanera R."/>
            <person name="Culley D."/>
            <person name="Daum C."/>
            <person name="Ezra D."/>
            <person name="Gonzalez J."/>
            <person name="Henrissat B."/>
            <person name="Kuo A."/>
            <person name="Liang C."/>
            <person name="Lipzen A."/>
            <person name="Lutzoni F."/>
            <person name="Magnuson J."/>
            <person name="Mondo S."/>
            <person name="Nolan M."/>
            <person name="Ohm R."/>
            <person name="Pangilinan J."/>
            <person name="Park H.-J."/>
            <person name="Ramirez L."/>
            <person name="Alfaro M."/>
            <person name="Sun H."/>
            <person name="Tritt A."/>
            <person name="Yoshinaga Y."/>
            <person name="Zwiers L.-H."/>
            <person name="Turgeon B."/>
            <person name="Goodwin S."/>
            <person name="Spatafora J."/>
            <person name="Crous P."/>
            <person name="Grigoriev I."/>
        </authorList>
    </citation>
    <scope>NUCLEOTIDE SEQUENCE</scope>
    <source>
        <strain evidence="2">CBS 109.77</strain>
    </source>
</reference>
<dbReference type="EMBL" id="MU002512">
    <property type="protein sequence ID" value="KAF2786231.1"/>
    <property type="molecule type" value="Genomic_DNA"/>
</dbReference>
<dbReference type="InterPro" id="IPR057684">
    <property type="entry name" value="DUF7924"/>
</dbReference>
<dbReference type="Pfam" id="PF25545">
    <property type="entry name" value="DUF7924"/>
    <property type="match status" value="1"/>
</dbReference>
<evidence type="ECO:0000313" key="2">
    <source>
        <dbReference type="EMBL" id="KAF2786231.1"/>
    </source>
</evidence>
<gene>
    <name evidence="2" type="ORF">K505DRAFT_399602</name>
</gene>
<evidence type="ECO:0000313" key="3">
    <source>
        <dbReference type="Proteomes" id="UP000799757"/>
    </source>
</evidence>
<evidence type="ECO:0000259" key="1">
    <source>
        <dbReference type="Pfam" id="PF25545"/>
    </source>
</evidence>
<sequence>MDKYKPGVTEASERICQTLLDSKQIVPKDTIFGDDIFDETSERLRAKNKARIFKDCTPLIVPWAEAHASPSTNRDLDIAIESVNEEWNNSILIVKAQQASALSGRAFILVLFHGHIPYALSILHVRSEVWFIRT</sequence>
<dbReference type="OrthoDB" id="5400850at2759"/>
<protein>
    <recommendedName>
        <fullName evidence="1">DUF7924 domain-containing protein</fullName>
    </recommendedName>
</protein>
<organism evidence="2 3">
    <name type="scientific">Melanomma pulvis-pyrius CBS 109.77</name>
    <dbReference type="NCBI Taxonomy" id="1314802"/>
    <lineage>
        <taxon>Eukaryota</taxon>
        <taxon>Fungi</taxon>
        <taxon>Dikarya</taxon>
        <taxon>Ascomycota</taxon>
        <taxon>Pezizomycotina</taxon>
        <taxon>Dothideomycetes</taxon>
        <taxon>Pleosporomycetidae</taxon>
        <taxon>Pleosporales</taxon>
        <taxon>Melanommataceae</taxon>
        <taxon>Melanomma</taxon>
    </lineage>
</organism>
<name>A0A6A6WQN9_9PLEO</name>
<dbReference type="Proteomes" id="UP000799757">
    <property type="component" value="Unassembled WGS sequence"/>
</dbReference>
<keyword evidence="3" id="KW-1185">Reference proteome</keyword>
<dbReference type="AlphaFoldDB" id="A0A6A6WQN9"/>